<dbReference type="PANTHER" id="PTHR45823">
    <property type="entry name" value="T-SNARE COILED-COIL HOMOLOGY DOMAIN-CONTAINING PROTEIN"/>
    <property type="match status" value="1"/>
</dbReference>
<gene>
    <name evidence="2" type="ORF">NQ318_016097</name>
</gene>
<dbReference type="Proteomes" id="UP001162162">
    <property type="component" value="Unassembled WGS sequence"/>
</dbReference>
<dbReference type="EMBL" id="JAPWTK010001001">
    <property type="protein sequence ID" value="KAJ8934670.1"/>
    <property type="molecule type" value="Genomic_DNA"/>
</dbReference>
<proteinExistence type="predicted"/>
<protein>
    <recommendedName>
        <fullName evidence="1">Integrase p58-like C-terminal domain-containing protein</fullName>
    </recommendedName>
</protein>
<comment type="caution">
    <text evidence="2">The sequence shown here is derived from an EMBL/GenBank/DDBJ whole genome shotgun (WGS) entry which is preliminary data.</text>
</comment>
<reference evidence="2" key="1">
    <citation type="journal article" date="2023" name="Insect Mol. Biol.">
        <title>Genome sequencing provides insights into the evolution of gene families encoding plant cell wall-degrading enzymes in longhorned beetles.</title>
        <authorList>
            <person name="Shin N.R."/>
            <person name="Okamura Y."/>
            <person name="Kirsch R."/>
            <person name="Pauchet Y."/>
        </authorList>
    </citation>
    <scope>NUCLEOTIDE SEQUENCE</scope>
    <source>
        <strain evidence="2">AMC_N1</strain>
    </source>
</reference>
<dbReference type="FunFam" id="1.10.340.70:FF:000001">
    <property type="entry name" value="Retrovirus-related Pol polyprotein from transposon gypsy-like Protein"/>
    <property type="match status" value="1"/>
</dbReference>
<dbReference type="InterPro" id="IPR054465">
    <property type="entry name" value="Integrase_p58-like_C"/>
</dbReference>
<name>A0AAV8X7T8_9CUCU</name>
<evidence type="ECO:0000259" key="1">
    <source>
        <dbReference type="Pfam" id="PF22938"/>
    </source>
</evidence>
<keyword evidence="3" id="KW-1185">Reference proteome</keyword>
<dbReference type="Gene3D" id="1.10.340.70">
    <property type="match status" value="1"/>
</dbReference>
<dbReference type="Pfam" id="PF22938">
    <property type="entry name" value="Integrase_p58_C"/>
    <property type="match status" value="1"/>
</dbReference>
<evidence type="ECO:0000313" key="3">
    <source>
        <dbReference type="Proteomes" id="UP001162162"/>
    </source>
</evidence>
<sequence>MLKPPTYDGQSSWSMYCRQFEAAAKANGWTPQEMATSLVISLRGQALEILQSIPEEQQNDYDRIVGALEIRYGHKYLRQVYQSQIKSRQQRSNESLQEYEADIERLIHLAYPQAPKEFLEQIGIQTFIDGLLDTEMQQALRLGRHTTISDALIAALEFKAAKEASRSYKHLVRQIKVAMQREPGRAGAGDVRSAPFCGQHDERVGDIKKQEQVHLRGHHGQTEGVLPVLDSSKDTCNELLMTTTVQVEDEWSSEEMMKSQKKDNDLRLIRNWVKNGVRPTWQEVSRYGTTIKGYWAQWSSLCLRDGLLHRKWESPDGVSAVYQLVLPKARVHQVLEELHNSPSGGHFGVTRTLARDLRERMDRIHQFAREKLKIHSDKMKQRLDTTSTKTAFKPGDAVWLYAPKRTKGKSPKLQSNWEGPYTIIKKINDLVYRIQLSPRSKPKVVHLERLAKYTGHNPPEWFVVEDPPPRTEDSVIRDE</sequence>
<accession>A0AAV8X7T8</accession>
<dbReference type="AlphaFoldDB" id="A0AAV8X7T8"/>
<feature type="domain" description="Integrase p58-like C-terminal" evidence="1">
    <location>
        <begin position="419"/>
        <end position="451"/>
    </location>
</feature>
<organism evidence="2 3">
    <name type="scientific">Aromia moschata</name>
    <dbReference type="NCBI Taxonomy" id="1265417"/>
    <lineage>
        <taxon>Eukaryota</taxon>
        <taxon>Metazoa</taxon>
        <taxon>Ecdysozoa</taxon>
        <taxon>Arthropoda</taxon>
        <taxon>Hexapoda</taxon>
        <taxon>Insecta</taxon>
        <taxon>Pterygota</taxon>
        <taxon>Neoptera</taxon>
        <taxon>Endopterygota</taxon>
        <taxon>Coleoptera</taxon>
        <taxon>Polyphaga</taxon>
        <taxon>Cucujiformia</taxon>
        <taxon>Chrysomeloidea</taxon>
        <taxon>Cerambycidae</taxon>
        <taxon>Cerambycinae</taxon>
        <taxon>Callichromatini</taxon>
        <taxon>Aromia</taxon>
    </lineage>
</organism>
<dbReference type="PANTHER" id="PTHR45823:SF1">
    <property type="entry name" value="T-SNARE COILED-COIL HOMOLOGY DOMAIN-CONTAINING PROTEIN"/>
    <property type="match status" value="1"/>
</dbReference>
<evidence type="ECO:0000313" key="2">
    <source>
        <dbReference type="EMBL" id="KAJ8934670.1"/>
    </source>
</evidence>